<dbReference type="EMBL" id="MCGH01000003">
    <property type="protein sequence ID" value="ODM03082.1"/>
    <property type="molecule type" value="Genomic_DNA"/>
</dbReference>
<keyword evidence="3" id="KW-0753">Steroid metabolism</keyword>
<dbReference type="Proteomes" id="UP000094067">
    <property type="component" value="Unassembled WGS sequence"/>
</dbReference>
<reference evidence="5 8" key="3">
    <citation type="submission" date="2016-08" db="EMBL/GenBank/DDBJ databases">
        <authorList>
            <person name="Seilhamer J.J."/>
        </authorList>
    </citation>
    <scope>NUCLEOTIDE SEQUENCE [LARGE SCALE GENOMIC DNA]</scope>
    <source>
        <strain evidence="5 8">NML150140-1</strain>
    </source>
</reference>
<evidence type="ECO:0000313" key="8">
    <source>
        <dbReference type="Proteomes" id="UP000094271"/>
    </source>
</evidence>
<dbReference type="CDD" id="cd05233">
    <property type="entry name" value="SDR_c"/>
    <property type="match status" value="1"/>
</dbReference>
<dbReference type="OrthoDB" id="9803333at2"/>
<dbReference type="SUPFAM" id="SSF51735">
    <property type="entry name" value="NAD(P)-binding Rossmann-fold domains"/>
    <property type="match status" value="1"/>
</dbReference>
<keyword evidence="9" id="KW-1185">Reference proteome</keyword>
<keyword evidence="3" id="KW-0443">Lipid metabolism</keyword>
<evidence type="ECO:0000313" key="6">
    <source>
        <dbReference type="EMBL" id="ODR61553.1"/>
    </source>
</evidence>
<evidence type="ECO:0000313" key="7">
    <source>
        <dbReference type="Proteomes" id="UP000094067"/>
    </source>
</evidence>
<dbReference type="Pfam" id="PF13561">
    <property type="entry name" value="adh_short_C2"/>
    <property type="match status" value="1"/>
</dbReference>
<dbReference type="PRINTS" id="PR00081">
    <property type="entry name" value="GDHRDH"/>
</dbReference>
<dbReference type="PANTHER" id="PTHR42879">
    <property type="entry name" value="3-OXOACYL-(ACYL-CARRIER-PROTEIN) REDUCTASE"/>
    <property type="match status" value="1"/>
</dbReference>
<dbReference type="Proteomes" id="UP000094271">
    <property type="component" value="Unassembled WGS sequence"/>
</dbReference>
<dbReference type="Proteomes" id="UP000094869">
    <property type="component" value="Unassembled WGS sequence"/>
</dbReference>
<reference evidence="6 9" key="2">
    <citation type="submission" date="2016-08" db="EMBL/GenBank/DDBJ databases">
        <title>Characterization of Isolates of Eisenbergiella tayi Derived from Blood Cultures, Using Whole Genome Sequencing.</title>
        <authorList>
            <person name="Bernier A.-M."/>
            <person name="Burdz T."/>
            <person name="Wiebe D."/>
            <person name="Bernard K."/>
        </authorList>
    </citation>
    <scope>NUCLEOTIDE SEQUENCE [LARGE SCALE GENOMIC DNA]</scope>
    <source>
        <strain evidence="6 9">NML120146</strain>
    </source>
</reference>
<proteinExistence type="inferred from homology"/>
<dbReference type="InterPro" id="IPR036291">
    <property type="entry name" value="NAD(P)-bd_dom_sf"/>
</dbReference>
<evidence type="ECO:0000256" key="1">
    <source>
        <dbReference type="ARBA" id="ARBA00006484"/>
    </source>
</evidence>
<comment type="caution">
    <text evidence="4">The sequence shown here is derived from an EMBL/GenBank/DDBJ whole genome shotgun (WGS) entry which is preliminary data.</text>
</comment>
<dbReference type="InterPro" id="IPR002347">
    <property type="entry name" value="SDR_fam"/>
</dbReference>
<comment type="similarity">
    <text evidence="1">Belongs to the short-chain dehydrogenases/reductases (SDR) family.</text>
</comment>
<evidence type="ECO:0000256" key="3">
    <source>
        <dbReference type="ARBA" id="ARBA00023221"/>
    </source>
</evidence>
<keyword evidence="2 4" id="KW-0560">Oxidoreductase</keyword>
<dbReference type="GO" id="GO:0047936">
    <property type="term" value="F:glucose 1-dehydrogenase [NAD(P)+] activity"/>
    <property type="evidence" value="ECO:0007669"/>
    <property type="project" value="UniProtKB-EC"/>
</dbReference>
<evidence type="ECO:0000313" key="4">
    <source>
        <dbReference type="EMBL" id="ODM03082.1"/>
    </source>
</evidence>
<organism evidence="4 7">
    <name type="scientific">Eisenbergiella tayi</name>
    <dbReference type="NCBI Taxonomy" id="1432052"/>
    <lineage>
        <taxon>Bacteria</taxon>
        <taxon>Bacillati</taxon>
        <taxon>Bacillota</taxon>
        <taxon>Clostridia</taxon>
        <taxon>Lachnospirales</taxon>
        <taxon>Lachnospiraceae</taxon>
        <taxon>Eisenbergiella</taxon>
    </lineage>
</organism>
<dbReference type="InterPro" id="IPR050259">
    <property type="entry name" value="SDR"/>
</dbReference>
<evidence type="ECO:0000256" key="2">
    <source>
        <dbReference type="ARBA" id="ARBA00023002"/>
    </source>
</evidence>
<protein>
    <submittedName>
        <fullName evidence="4">Glucose 1-dehydrogenase 2</fullName>
        <ecNumber evidence="4">1.1.1.47</ecNumber>
    </submittedName>
</protein>
<dbReference type="EMBL" id="MEHD01000006">
    <property type="protein sequence ID" value="ODR61553.1"/>
    <property type="molecule type" value="Genomic_DNA"/>
</dbReference>
<dbReference type="GO" id="GO:0008206">
    <property type="term" value="P:bile acid metabolic process"/>
    <property type="evidence" value="ECO:0007669"/>
    <property type="project" value="UniProtKB-ARBA"/>
</dbReference>
<name>A0A1E3A2S9_9FIRM</name>
<dbReference type="Gene3D" id="3.40.50.720">
    <property type="entry name" value="NAD(P)-binding Rossmann-like Domain"/>
    <property type="match status" value="1"/>
</dbReference>
<evidence type="ECO:0000313" key="5">
    <source>
        <dbReference type="EMBL" id="ODR48425.1"/>
    </source>
</evidence>
<reference evidence="4 7" key="1">
    <citation type="submission" date="2016-07" db="EMBL/GenBank/DDBJ databases">
        <title>Characterization of isolates of Eisenbergiella tayi derived from blood cultures, using whole genome sequencing.</title>
        <authorList>
            <person name="Burdz T."/>
            <person name="Wiebe D."/>
            <person name="Huynh C."/>
            <person name="Bernard K."/>
        </authorList>
    </citation>
    <scope>NUCLEOTIDE SEQUENCE [LARGE SCALE GENOMIC DNA]</scope>
    <source>
        <strain evidence="4 7">NML 110608</strain>
    </source>
</reference>
<dbReference type="PANTHER" id="PTHR42879:SF2">
    <property type="entry name" value="3-OXOACYL-[ACYL-CARRIER-PROTEIN] REDUCTASE FABG"/>
    <property type="match status" value="1"/>
</dbReference>
<evidence type="ECO:0000313" key="9">
    <source>
        <dbReference type="Proteomes" id="UP000094869"/>
    </source>
</evidence>
<dbReference type="EMBL" id="MEHA01000017">
    <property type="protein sequence ID" value="ODR48425.1"/>
    <property type="molecule type" value="Genomic_DNA"/>
</dbReference>
<sequence length="270" mass="29156">MKKTLFITGGSRGIGRGIALVFAQNGYDVAFTYHTAEDAAVSLKKEIEQLGQKAYYRQASLEEKGTAHQAVSWAAEVLGEISCIVCNAGLTVHTDIRKMKEEDIDFVYRLDYAGYLLCASEAAKHMISGEIPGRILFVTSSRGQRVYPEDALYGGMKAGLHRACESMALELSEYGITVNCIAPGNTAIRGNFTGEELSGSKFQQKIPMGRSGTPKEVGKLACFLASEDAGYITGTVVRIDGGLILPVMPEDVSEGAGPGWHELPAYMQEK</sequence>
<gene>
    <name evidence="4" type="primary">ycdF</name>
    <name evidence="5" type="ORF">BEI59_20945</name>
    <name evidence="4" type="ORF">BEI61_03876</name>
    <name evidence="6" type="ORF">BEI63_01060</name>
</gene>
<dbReference type="FunFam" id="3.40.50.720:FF:000084">
    <property type="entry name" value="Short-chain dehydrogenase reductase"/>
    <property type="match status" value="1"/>
</dbReference>
<dbReference type="RefSeq" id="WP_069153647.1">
    <property type="nucleotide sequence ID" value="NZ_DAWDRA010000565.1"/>
</dbReference>
<accession>A0A1E3A2S9</accession>
<dbReference type="AlphaFoldDB" id="A0A1E3A2S9"/>
<dbReference type="EC" id="1.1.1.47" evidence="4"/>